<dbReference type="InterPro" id="IPR026444">
    <property type="entry name" value="Secre_tail"/>
</dbReference>
<feature type="region of interest" description="Disordered" evidence="1">
    <location>
        <begin position="207"/>
        <end position="226"/>
    </location>
</feature>
<dbReference type="PANTHER" id="PTHR42754:SF1">
    <property type="entry name" value="LIPOPROTEIN"/>
    <property type="match status" value="1"/>
</dbReference>
<dbReference type="Gene3D" id="2.60.40.4070">
    <property type="match status" value="1"/>
</dbReference>
<reference evidence="3 4" key="2">
    <citation type="submission" date="2020-08" db="EMBL/GenBank/DDBJ databases">
        <title>Adhaeribacter dokdonensis sp. nov., isolated from the rhizosphere of Elymus tsukushiensis, a plant native to the Dokdo Islands, Republic of Korea.</title>
        <authorList>
            <person name="Ghim S.Y."/>
        </authorList>
    </citation>
    <scope>NUCLEOTIDE SEQUENCE [LARGE SCALE GENOMIC DNA]</scope>
    <source>
        <strain evidence="3 4">KUDC8001</strain>
    </source>
</reference>
<accession>A0A7L7L575</accession>
<name>A0A7L7L575_9BACT</name>
<gene>
    <name evidence="3" type="ORF">HUW48_05565</name>
</gene>
<evidence type="ECO:0000256" key="1">
    <source>
        <dbReference type="SAM" id="MobiDB-lite"/>
    </source>
</evidence>
<keyword evidence="4" id="KW-1185">Reference proteome</keyword>
<evidence type="ECO:0000313" key="3">
    <source>
        <dbReference type="EMBL" id="QMU27539.1"/>
    </source>
</evidence>
<dbReference type="RefSeq" id="WP_182414734.1">
    <property type="nucleotide sequence ID" value="NZ_CP055153.1"/>
</dbReference>
<dbReference type="EMBL" id="CP055153">
    <property type="protein sequence ID" value="QMU27539.1"/>
    <property type="molecule type" value="Genomic_DNA"/>
</dbReference>
<feature type="region of interest" description="Disordered" evidence="1">
    <location>
        <begin position="275"/>
        <end position="295"/>
    </location>
</feature>
<sequence>MYSFSVKAQIKLWDKTYGGNREDRITTAIQTSDGGYLLGGWSVSGLGGDKTQPSKGDWDYWVIKLNADGSKAWDKSFGGKNGDFLNSVQQTKDGGYILGGESQSGKSGDKSEAPTGAWMVKLKADGSKAWDKTIPGGGISFIRQLSDGGYVLAGIFNSATKRGEYWVAKVNPDGSKVWDKAYGGMDRDILTALVVAPDGGYLLGGFSTSDKGGDKSESRKSECTNSDGEACYDYWVVKINGIGTKQWDKTFGGYDNDRITTIATTSDGGYLLGGVSASDKGMDRSDPTRDDKEDENTGDFWLIKIQANGTKVWDKAYGGNKTDELATLVGTQDGGYLLSGYSGSDSGGEMGIRRGIGSNWVLKIDAKGNKIWDTNVESGPFLVPTSDGNCLLAGTKFIGFLNSFYNTDFWLVKLQIPNKKVQTITFYPPDQGLANSPYTLSAKTNSGLPVTFKLISGPAIQKNNQLRFTAYGTVVVKAFQAGNDSYSAVEYTTSFQVVRFPKQQDKTIGGDKADMLADMVAIPDGGYLLAGTSSSGISGDKSLASKGESDYWLVKLDKDKKKVWDKSYGGKGTETISTIIPTSDGAYLLGGSSASGREGDKSSTSKGKLDYWLVKVDASGNKLWDKSFGGNQDDNLKTIIATPDGGYLLSGSSNSNKSGDKSEPSRGNIDYWIVKIDGHGNKLWDKTFGGNNTDNLASIIATDNDGYLLGGSSDSDKSGDKTEANKGFEDYWVVKINTQGKKLWDKTYDHGYVIDKLTAMLPTPDGGALIAGVSGFESPFNYWVLKLDSKGTIIWEKEYGGAVVFTCYFCENNRSIPIEILPTPTGHYLLAGYSYSTQGRDRSEKNRGREDYWVLEIDENGLRIGDKSFGGDNPDYLVAMIPTDNGGYLLGGYSNSPASHEKSENSKGDNDFWLVETQISTFPPTTLEAWNLLYGGNNLDNLTTVLPTNDGGYLLGGYSYSKQSGDKSQNGYGKSDYWVIKTDAAGKKLWDKRYGGTGADYLKSIVPTYNGGFLLGGSSESTNNGNKTAANKGKRDIWIVKINSIGEKEWEQSYGSSGLEDLQKIISLPDGTFLLAGYSDSPVGGDKTQANKGGLDYWLIKINDNGGFKYWDKTYGGNANDYPGDVLVLNNGDLLVGGTSFSSATGDKSQSNRGGSDYWLLKTNSEGKKLWDKRYGGANQDQLLALLSLKENTILLGGNSASGVSGDKSQASQGGKDFWLVQVDGKGEKQWDKTYGGSEDETLRSLLLDKDGGYIFGGTSFSGKSGDKSQESQGSSDYWLVKTNNKGEKLWDKRYGGSQQEELRAMWITDDGGYLLGGRSNSDVSGDRTQPSQGENDFWLVKVAPVTTQTIVSKKITASESEVSSILQPGTAYPNPFVQEVNISFKLPQTQKATVKVYNSQGQEVATLFKGEVQAAQTYTCKWKAGTKAAGIYIVQLHTPNKIHTIKLLKTQE</sequence>
<dbReference type="NCBIfam" id="TIGR04183">
    <property type="entry name" value="Por_Secre_tail"/>
    <property type="match status" value="1"/>
</dbReference>
<feature type="compositionally biased region" description="Basic and acidic residues" evidence="1">
    <location>
        <begin position="211"/>
        <end position="222"/>
    </location>
</feature>
<evidence type="ECO:0000259" key="2">
    <source>
        <dbReference type="Pfam" id="PF18962"/>
    </source>
</evidence>
<dbReference type="Proteomes" id="UP000514509">
    <property type="component" value="Chromosome"/>
</dbReference>
<dbReference type="PANTHER" id="PTHR42754">
    <property type="entry name" value="ENDOGLUCANASE"/>
    <property type="match status" value="1"/>
</dbReference>
<organism evidence="3 4">
    <name type="scientific">Adhaeribacter radiodurans</name>
    <dbReference type="NCBI Taxonomy" id="2745197"/>
    <lineage>
        <taxon>Bacteria</taxon>
        <taxon>Pseudomonadati</taxon>
        <taxon>Bacteroidota</taxon>
        <taxon>Cytophagia</taxon>
        <taxon>Cytophagales</taxon>
        <taxon>Hymenobacteraceae</taxon>
        <taxon>Adhaeribacter</taxon>
    </lineage>
</organism>
<proteinExistence type="predicted"/>
<dbReference type="Pfam" id="PF18962">
    <property type="entry name" value="Por_Secre_tail"/>
    <property type="match status" value="1"/>
</dbReference>
<dbReference type="KEGG" id="add:HUW48_05565"/>
<feature type="compositionally biased region" description="Basic and acidic residues" evidence="1">
    <location>
        <begin position="280"/>
        <end position="291"/>
    </location>
</feature>
<protein>
    <submittedName>
        <fullName evidence="3">T9SS type A sorting domain-containing protein</fullName>
    </submittedName>
</protein>
<feature type="domain" description="Secretion system C-terminal sorting" evidence="2">
    <location>
        <begin position="1373"/>
        <end position="1444"/>
    </location>
</feature>
<reference evidence="3 4" key="1">
    <citation type="submission" date="2020-06" db="EMBL/GenBank/DDBJ databases">
        <authorList>
            <person name="Hwang Y.J."/>
        </authorList>
    </citation>
    <scope>NUCLEOTIDE SEQUENCE [LARGE SCALE GENOMIC DNA]</scope>
    <source>
        <strain evidence="3 4">KUDC8001</strain>
    </source>
</reference>
<evidence type="ECO:0000313" key="4">
    <source>
        <dbReference type="Proteomes" id="UP000514509"/>
    </source>
</evidence>